<dbReference type="NCBIfam" id="TIGR03592">
    <property type="entry name" value="yidC_oxa1_cterm"/>
    <property type="match status" value="1"/>
</dbReference>
<dbReference type="Proteomes" id="UP000660611">
    <property type="component" value="Unassembled WGS sequence"/>
</dbReference>
<evidence type="ECO:0000256" key="13">
    <source>
        <dbReference type="SAM" id="Phobius"/>
    </source>
</evidence>
<proteinExistence type="inferred from homology"/>
<feature type="transmembrane region" description="Helical" evidence="13">
    <location>
        <begin position="165"/>
        <end position="187"/>
    </location>
</feature>
<dbReference type="Pfam" id="PF02096">
    <property type="entry name" value="60KD_IMP"/>
    <property type="match status" value="1"/>
</dbReference>
<dbReference type="EMBL" id="BONQ01000168">
    <property type="protein sequence ID" value="GIG52093.1"/>
    <property type="molecule type" value="Genomic_DNA"/>
</dbReference>
<feature type="domain" description="Membrane insertase YidC/Oxa/ALB C-terminal" evidence="14">
    <location>
        <begin position="18"/>
        <end position="193"/>
    </location>
</feature>
<evidence type="ECO:0000256" key="8">
    <source>
        <dbReference type="ARBA" id="ARBA00026028"/>
    </source>
</evidence>
<gene>
    <name evidence="15" type="primary">yidC</name>
    <name evidence="15" type="ORF">Dsi01nite_101340</name>
</gene>
<evidence type="ECO:0000256" key="2">
    <source>
        <dbReference type="ARBA" id="ARBA00010527"/>
    </source>
</evidence>
<evidence type="ECO:0000256" key="12">
    <source>
        <dbReference type="RuleBase" id="RU003945"/>
    </source>
</evidence>
<dbReference type="AlphaFoldDB" id="A0A919UIX3"/>
<evidence type="ECO:0000256" key="10">
    <source>
        <dbReference type="ARBA" id="ARBA00033245"/>
    </source>
</evidence>
<reference evidence="15" key="1">
    <citation type="submission" date="2021-01" db="EMBL/GenBank/DDBJ databases">
        <title>Whole genome shotgun sequence of Dactylosporangium siamense NBRC 106093.</title>
        <authorList>
            <person name="Komaki H."/>
            <person name="Tamura T."/>
        </authorList>
    </citation>
    <scope>NUCLEOTIDE SEQUENCE</scope>
    <source>
        <strain evidence="15">NBRC 106093</strain>
    </source>
</reference>
<name>A0A919UIX3_9ACTN</name>
<dbReference type="GO" id="GO:0032977">
    <property type="term" value="F:membrane insertase activity"/>
    <property type="evidence" value="ECO:0007669"/>
    <property type="project" value="InterPro"/>
</dbReference>
<evidence type="ECO:0000256" key="9">
    <source>
        <dbReference type="ARBA" id="ARBA00031538"/>
    </source>
</evidence>
<organism evidence="15 16">
    <name type="scientific">Dactylosporangium siamense</name>
    <dbReference type="NCBI Taxonomy" id="685454"/>
    <lineage>
        <taxon>Bacteria</taxon>
        <taxon>Bacillati</taxon>
        <taxon>Actinomycetota</taxon>
        <taxon>Actinomycetes</taxon>
        <taxon>Micromonosporales</taxon>
        <taxon>Micromonosporaceae</taxon>
        <taxon>Dactylosporangium</taxon>
    </lineage>
</organism>
<dbReference type="GO" id="GO:0051205">
    <property type="term" value="P:protein insertion into membrane"/>
    <property type="evidence" value="ECO:0007669"/>
    <property type="project" value="TreeGrafter"/>
</dbReference>
<comment type="subunit">
    <text evidence="8">Interacts with the Sec translocase complex via SecD. Specifically interacts with transmembrane segments of nascent integral membrane proteins during membrane integration.</text>
</comment>
<keyword evidence="6 13" id="KW-0472">Membrane</keyword>
<sequence length="194" mass="20655">MLHHVLVLLASTTGSVAAAIVIATLAVRAALLPLSLRAYRAEKVRARLAPQLTALRERHSKDPVALAEKTTELMRAEGSGPLAGMLPMLAQAPVIWLLYREFSGDAVRGHSLLGADLTARLLDHPALLTGWLIVAALAAIAGWNVRQLPEGSPALVRALSFGTVVFAVFTPVAAGIYLVTSGLWTAVERFVARR</sequence>
<feature type="transmembrane region" description="Helical" evidence="13">
    <location>
        <begin position="6"/>
        <end position="31"/>
    </location>
</feature>
<evidence type="ECO:0000256" key="5">
    <source>
        <dbReference type="ARBA" id="ARBA00022989"/>
    </source>
</evidence>
<comment type="function">
    <text evidence="7">Required for the insertion and/or proper folding and/or complex formation of integral membrane proteins into the membrane. Involved in integration of membrane proteins that insert both dependently and independently of the Sec translocase complex, as well as at least some lipoproteins. Aids folding of multispanning membrane proteins.</text>
</comment>
<dbReference type="InterPro" id="IPR001708">
    <property type="entry name" value="YidC/ALB3/OXA1/COX18"/>
</dbReference>
<evidence type="ECO:0000256" key="11">
    <source>
        <dbReference type="ARBA" id="ARBA00033342"/>
    </source>
</evidence>
<dbReference type="PANTHER" id="PTHR12428">
    <property type="entry name" value="OXA1"/>
    <property type="match status" value="1"/>
</dbReference>
<comment type="subcellular location">
    <subcellularLocation>
        <location evidence="1 12">Membrane</location>
        <topology evidence="1 12">Multi-pass membrane protein</topology>
    </subcellularLocation>
</comment>
<accession>A0A919UIX3</accession>
<evidence type="ECO:0000313" key="15">
    <source>
        <dbReference type="EMBL" id="GIG52093.1"/>
    </source>
</evidence>
<evidence type="ECO:0000256" key="4">
    <source>
        <dbReference type="ARBA" id="ARBA00022692"/>
    </source>
</evidence>
<keyword evidence="16" id="KW-1185">Reference proteome</keyword>
<evidence type="ECO:0000259" key="14">
    <source>
        <dbReference type="Pfam" id="PF02096"/>
    </source>
</evidence>
<evidence type="ECO:0000256" key="6">
    <source>
        <dbReference type="ARBA" id="ARBA00023136"/>
    </source>
</evidence>
<evidence type="ECO:0000313" key="16">
    <source>
        <dbReference type="Proteomes" id="UP000660611"/>
    </source>
</evidence>
<comment type="caution">
    <text evidence="15">The sequence shown here is derived from an EMBL/GenBank/DDBJ whole genome shotgun (WGS) entry which is preliminary data.</text>
</comment>
<dbReference type="InterPro" id="IPR028055">
    <property type="entry name" value="YidC/Oxa/ALB_C"/>
</dbReference>
<feature type="transmembrane region" description="Helical" evidence="13">
    <location>
        <begin position="126"/>
        <end position="145"/>
    </location>
</feature>
<keyword evidence="5 13" id="KW-1133">Transmembrane helix</keyword>
<evidence type="ECO:0000256" key="7">
    <source>
        <dbReference type="ARBA" id="ARBA00025034"/>
    </source>
</evidence>
<evidence type="ECO:0000256" key="1">
    <source>
        <dbReference type="ARBA" id="ARBA00004141"/>
    </source>
</evidence>
<protein>
    <recommendedName>
        <fullName evidence="3">Membrane protein insertase YidC</fullName>
    </recommendedName>
    <alternativeName>
        <fullName evidence="11">Foldase YidC</fullName>
    </alternativeName>
    <alternativeName>
        <fullName evidence="10">Membrane integrase YidC</fullName>
    </alternativeName>
    <alternativeName>
        <fullName evidence="9">Membrane protein YidC</fullName>
    </alternativeName>
</protein>
<comment type="similarity">
    <text evidence="2">Belongs to the OXA1/ALB3/YidC family. Type 1 subfamily.</text>
</comment>
<keyword evidence="4 12" id="KW-0812">Transmembrane</keyword>
<dbReference type="RefSeq" id="WP_203853691.1">
    <property type="nucleotide sequence ID" value="NZ_BAAAVW010000037.1"/>
</dbReference>
<dbReference type="GO" id="GO:0005886">
    <property type="term" value="C:plasma membrane"/>
    <property type="evidence" value="ECO:0007669"/>
    <property type="project" value="TreeGrafter"/>
</dbReference>
<evidence type="ECO:0000256" key="3">
    <source>
        <dbReference type="ARBA" id="ARBA00015325"/>
    </source>
</evidence>
<dbReference type="PANTHER" id="PTHR12428:SF65">
    <property type="entry name" value="CYTOCHROME C OXIDASE ASSEMBLY PROTEIN COX18, MITOCHONDRIAL"/>
    <property type="match status" value="1"/>
</dbReference>